<organism evidence="1 2">
    <name type="scientific">Dendrolimus kikuchii</name>
    <dbReference type="NCBI Taxonomy" id="765133"/>
    <lineage>
        <taxon>Eukaryota</taxon>
        <taxon>Metazoa</taxon>
        <taxon>Ecdysozoa</taxon>
        <taxon>Arthropoda</taxon>
        <taxon>Hexapoda</taxon>
        <taxon>Insecta</taxon>
        <taxon>Pterygota</taxon>
        <taxon>Neoptera</taxon>
        <taxon>Endopterygota</taxon>
        <taxon>Lepidoptera</taxon>
        <taxon>Glossata</taxon>
        <taxon>Ditrysia</taxon>
        <taxon>Bombycoidea</taxon>
        <taxon>Lasiocampidae</taxon>
        <taxon>Dendrolimus</taxon>
    </lineage>
</organism>
<evidence type="ECO:0000313" key="2">
    <source>
        <dbReference type="Proteomes" id="UP000824533"/>
    </source>
</evidence>
<sequence length="778" mass="90277">MLNNYDNVSRTPNRRKLSKLSKLKRKMIPKYKISRVNKPTQKKKKLKPKPIVMEKKRKVLDSDNSASLNEKSVYEKAVKVMSEIKSKQSIIDINRSIPKVILVKCNVLPQSNDILELINNIKPKPIASPSKSTPICKKTISEKNIPKKTTGDALHSKDVCKVNTNNDHDNKCKRRCSRNSNKDQSENESVSVNISPKINKHCDIESNEIFTRNQRATRSNTTNIIQTSKKENDVNKTVEAEDKMHNNSENIRKNLKRPSQDADVLELPVKRMLRSSATPIKSKDNNHPKTVEVQERDTRDIYSPVRSLDMVESNITVNKELLCYNDLDIFSDNNCAQKNLKPDYCNNRSREKDTNRGCENNILFSMLQKYGVTKASFRKRKVSDKTINSIGEKLEQHIGKIIEMPDKQAKNAMDKLVTEIEYYDIKEFIYGLMKYLQDPQRKLELYKKVIMPPAPAMSKSEQVLLYVISQLNACWASDDFLEKVLSSIEYTLFAINRTPEFNVIESMSHFYAILCRYYEKRSRLRLFMLDAMYCLQYKSIALIKQCIDVWMHVLPLSHMGIAKSPLVTCLVYLLHFYKCEDKFNRVTDIRNILNRKYFFNITDWNETSILDMFRTAIMEMKGNTLQRKMLRTALMLLAKRLGPKWCQKHIINNLLKPIIEKNNVKESIKVFCISMIGPLLKPYPMEMKVHCEIVTNELVNMLQKPASKAVQEAIVISLLCLSKQNQNHVIQALLNWEPDEVSPKLEDMLRHYIKSKPEKVWKSILIGDCRVFGDGHRK</sequence>
<name>A0ACC1DE71_9NEOP</name>
<comment type="caution">
    <text evidence="1">The sequence shown here is derived from an EMBL/GenBank/DDBJ whole genome shotgun (WGS) entry which is preliminary data.</text>
</comment>
<dbReference type="EMBL" id="CM034390">
    <property type="protein sequence ID" value="KAJ0181906.1"/>
    <property type="molecule type" value="Genomic_DNA"/>
</dbReference>
<accession>A0ACC1DE71</accession>
<protein>
    <submittedName>
        <fullName evidence="1">Uncharacterized protein</fullName>
    </submittedName>
</protein>
<reference evidence="1 2" key="1">
    <citation type="journal article" date="2021" name="Front. Genet.">
        <title>Chromosome-Level Genome Assembly Reveals Significant Gene Expansion in the Toll and IMD Signaling Pathways of Dendrolimus kikuchii.</title>
        <authorList>
            <person name="Zhou J."/>
            <person name="Wu P."/>
            <person name="Xiong Z."/>
            <person name="Liu N."/>
            <person name="Zhao N."/>
            <person name="Ji M."/>
            <person name="Qiu Y."/>
            <person name="Yang B."/>
        </authorList>
    </citation>
    <scope>NUCLEOTIDE SEQUENCE [LARGE SCALE GENOMIC DNA]</scope>
    <source>
        <strain evidence="1">Ann1</strain>
    </source>
</reference>
<dbReference type="Proteomes" id="UP000824533">
    <property type="component" value="Linkage Group LG04"/>
</dbReference>
<keyword evidence="2" id="KW-1185">Reference proteome</keyword>
<evidence type="ECO:0000313" key="1">
    <source>
        <dbReference type="EMBL" id="KAJ0181906.1"/>
    </source>
</evidence>
<gene>
    <name evidence="1" type="ORF">K1T71_002628</name>
</gene>
<proteinExistence type="predicted"/>